<dbReference type="PROSITE" id="PS50994">
    <property type="entry name" value="INTEGRASE"/>
    <property type="match status" value="1"/>
</dbReference>
<feature type="compositionally biased region" description="Polar residues" evidence="5">
    <location>
        <begin position="127"/>
        <end position="138"/>
    </location>
</feature>
<dbReference type="InterPro" id="IPR025724">
    <property type="entry name" value="GAG-pre-integrase_dom"/>
</dbReference>
<feature type="compositionally biased region" description="Basic residues" evidence="5">
    <location>
        <begin position="80"/>
        <end position="89"/>
    </location>
</feature>
<dbReference type="Proteomes" id="UP000242715">
    <property type="component" value="Unassembled WGS sequence"/>
</dbReference>
<dbReference type="GO" id="GO:0004190">
    <property type="term" value="F:aspartic-type endopeptidase activity"/>
    <property type="evidence" value="ECO:0007669"/>
    <property type="project" value="UniProtKB-KW"/>
</dbReference>
<evidence type="ECO:0000259" key="6">
    <source>
        <dbReference type="PROSITE" id="PS50994"/>
    </source>
</evidence>
<dbReference type="EMBL" id="DF973566">
    <property type="protein sequence ID" value="GAU34785.1"/>
    <property type="molecule type" value="Genomic_DNA"/>
</dbReference>
<dbReference type="PANTHER" id="PTHR42648:SF26">
    <property type="entry name" value="INTEGRASE CATALYTIC DOMAIN-CONTAINING PROTEIN"/>
    <property type="match status" value="1"/>
</dbReference>
<accession>A0A2Z6NFY8</accession>
<feature type="region of interest" description="Disordered" evidence="5">
    <location>
        <begin position="127"/>
        <end position="151"/>
    </location>
</feature>
<keyword evidence="2" id="KW-0479">Metal-binding</keyword>
<protein>
    <recommendedName>
        <fullName evidence="6">Integrase catalytic domain-containing protein</fullName>
    </recommendedName>
</protein>
<evidence type="ECO:0000256" key="4">
    <source>
        <dbReference type="ARBA" id="ARBA00022801"/>
    </source>
</evidence>
<evidence type="ECO:0000256" key="5">
    <source>
        <dbReference type="SAM" id="MobiDB-lite"/>
    </source>
</evidence>
<evidence type="ECO:0000313" key="8">
    <source>
        <dbReference type="Proteomes" id="UP000242715"/>
    </source>
</evidence>
<proteinExistence type="predicted"/>
<gene>
    <name evidence="7" type="ORF">TSUD_205890</name>
</gene>
<evidence type="ECO:0000256" key="3">
    <source>
        <dbReference type="ARBA" id="ARBA00022750"/>
    </source>
</evidence>
<dbReference type="InterPro" id="IPR054722">
    <property type="entry name" value="PolX-like_BBD"/>
</dbReference>
<keyword evidence="8" id="KW-1185">Reference proteome</keyword>
<feature type="region of interest" description="Disordered" evidence="5">
    <location>
        <begin position="27"/>
        <end position="103"/>
    </location>
</feature>
<feature type="compositionally biased region" description="Polar residues" evidence="5">
    <location>
        <begin position="43"/>
        <end position="68"/>
    </location>
</feature>
<dbReference type="InterPro" id="IPR012337">
    <property type="entry name" value="RNaseH-like_sf"/>
</dbReference>
<evidence type="ECO:0000256" key="1">
    <source>
        <dbReference type="ARBA" id="ARBA00022670"/>
    </source>
</evidence>
<dbReference type="Pfam" id="PF07727">
    <property type="entry name" value="RVT_2"/>
    <property type="match status" value="1"/>
</dbReference>
<evidence type="ECO:0000313" key="7">
    <source>
        <dbReference type="EMBL" id="GAU34785.1"/>
    </source>
</evidence>
<dbReference type="AlphaFoldDB" id="A0A2Z6NFY8"/>
<keyword evidence="1" id="KW-0645">Protease</keyword>
<keyword evidence="3" id="KW-0064">Aspartyl protease</keyword>
<dbReference type="InterPro" id="IPR036397">
    <property type="entry name" value="RNaseH_sf"/>
</dbReference>
<dbReference type="GO" id="GO:0006508">
    <property type="term" value="P:proteolysis"/>
    <property type="evidence" value="ECO:0007669"/>
    <property type="project" value="UniProtKB-KW"/>
</dbReference>
<reference evidence="8" key="1">
    <citation type="journal article" date="2017" name="Front. Plant Sci.">
        <title>Climate Clever Clovers: New Paradigm to Reduce the Environmental Footprint of Ruminants by Breeding Low Methanogenic Forages Utilizing Haplotype Variation.</title>
        <authorList>
            <person name="Kaur P."/>
            <person name="Appels R."/>
            <person name="Bayer P.E."/>
            <person name="Keeble-Gagnere G."/>
            <person name="Wang J."/>
            <person name="Hirakawa H."/>
            <person name="Shirasawa K."/>
            <person name="Vercoe P."/>
            <person name="Stefanova K."/>
            <person name="Durmic Z."/>
            <person name="Nichols P."/>
            <person name="Revell C."/>
            <person name="Isobe S.N."/>
            <person name="Edwards D."/>
            <person name="Erskine W."/>
        </authorList>
    </citation>
    <scope>NUCLEOTIDE SEQUENCE [LARGE SCALE GENOMIC DNA]</scope>
    <source>
        <strain evidence="8">cv. Daliak</strain>
    </source>
</reference>
<dbReference type="SUPFAM" id="SSF53098">
    <property type="entry name" value="Ribonuclease H-like"/>
    <property type="match status" value="1"/>
</dbReference>
<name>A0A2Z6NFY8_TRISU</name>
<dbReference type="InterPro" id="IPR001584">
    <property type="entry name" value="Integrase_cat-core"/>
</dbReference>
<sequence length="888" mass="99146">MDEIEALLLAHENRLDKSKKKTIDDAASINIAQNPQSNPSPQDQLPENTSQTDNSYGTEFSKYGNDNSRYGPYHNPARGRGGRFGRNRGGRSGSTGRNNANGNTQCQICSKPNHIALDCWYRHQPQSQNHSAASGSQQAPPPGYFQEAYGPYSGQNFPPRYGQYYGYGAPNPINWLSANPPPRFPTPPPSYPTAMLANGPSTSNPPSWYPDSGASFHVTGDSRNIQEPTPFAGSEHIYMGNGQSLPIISSGSSIFNAPNHTQTHLILNNLLHVPSITKNLISVSQFAKDNAVYFEFHPNYCLVKSQATNKVLLQGNVGTDGLYSFSHISIAPAKSSSLLSSFKPSVFNVHSSSTVSNSSLSFNSLYLWHLRLGHPNDQTLKSTLKQCNIPFINNKHDVSNFCTACCMGKAHRLYAPASQTTYTQPLELVFSDLWGPSPTVSSLGFHYYISFIDAYSRYTWIYLLKSKSDAFTIFKQFKTMAELQLGHSLKALQTDWGGEFRPFTSYLANEGIIHRLICPHTHHQNGVVERKHRHVVDLGLTLLSQANLPLTYWDHSFLTAVHLINRLPTASLNFKIPYTTLFHKDPDFNSFKVFGAACFPLLRPYNSHKFDFRSHECIFLGYSTTHKGYKCLSPTGRIYVSKDVIFNEQRFPYKILFPTQTSSLSTPIQDVPLSTLPVGTHNQTEITKVISQTSNPTSTDPPLLNLPQPAPPIAEQPPSISSKLINNHPMKTRAKSGISLPKPPPTLLLTHTEPRTVKQALQDPKWLSAMTTEFEALKNNHTWNLVPLPQNRTAIGCKWVFRTKENPDGTINKYKARLVAKGFHQIQGFDFNETFSPVIKPITIRLILSLAVSYNWPLKQLDVNNAFLNGLLEEEADYYPVTVWISGK</sequence>
<dbReference type="Gene3D" id="3.30.420.10">
    <property type="entry name" value="Ribonuclease H-like superfamily/Ribonuclease H"/>
    <property type="match status" value="1"/>
</dbReference>
<dbReference type="OrthoDB" id="1436019at2759"/>
<dbReference type="Pfam" id="PF22936">
    <property type="entry name" value="Pol_BBD"/>
    <property type="match status" value="1"/>
</dbReference>
<dbReference type="Pfam" id="PF25597">
    <property type="entry name" value="SH3_retrovirus"/>
    <property type="match status" value="1"/>
</dbReference>
<dbReference type="Pfam" id="PF13976">
    <property type="entry name" value="gag_pre-integrs"/>
    <property type="match status" value="1"/>
</dbReference>
<evidence type="ECO:0000256" key="2">
    <source>
        <dbReference type="ARBA" id="ARBA00022723"/>
    </source>
</evidence>
<dbReference type="SUPFAM" id="SSF56672">
    <property type="entry name" value="DNA/RNA polymerases"/>
    <property type="match status" value="1"/>
</dbReference>
<dbReference type="PANTHER" id="PTHR42648">
    <property type="entry name" value="TRANSPOSASE, PUTATIVE-RELATED"/>
    <property type="match status" value="1"/>
</dbReference>
<dbReference type="GO" id="GO:0003676">
    <property type="term" value="F:nucleic acid binding"/>
    <property type="evidence" value="ECO:0007669"/>
    <property type="project" value="InterPro"/>
</dbReference>
<dbReference type="InterPro" id="IPR057670">
    <property type="entry name" value="SH3_retrovirus"/>
</dbReference>
<keyword evidence="4" id="KW-0378">Hydrolase</keyword>
<feature type="domain" description="Integrase catalytic" evidence="6">
    <location>
        <begin position="421"/>
        <end position="585"/>
    </location>
</feature>
<feature type="compositionally biased region" description="Low complexity" evidence="5">
    <location>
        <begin position="94"/>
        <end position="103"/>
    </location>
</feature>
<dbReference type="InterPro" id="IPR043502">
    <property type="entry name" value="DNA/RNA_pol_sf"/>
</dbReference>
<dbReference type="GO" id="GO:0015074">
    <property type="term" value="P:DNA integration"/>
    <property type="evidence" value="ECO:0007669"/>
    <property type="project" value="InterPro"/>
</dbReference>
<feature type="compositionally biased region" description="Low complexity" evidence="5">
    <location>
        <begin position="33"/>
        <end position="42"/>
    </location>
</feature>
<dbReference type="InterPro" id="IPR039537">
    <property type="entry name" value="Retrotran_Ty1/copia-like"/>
</dbReference>
<dbReference type="InterPro" id="IPR013103">
    <property type="entry name" value="RVT_2"/>
</dbReference>
<organism evidence="7 8">
    <name type="scientific">Trifolium subterraneum</name>
    <name type="common">Subterranean clover</name>
    <dbReference type="NCBI Taxonomy" id="3900"/>
    <lineage>
        <taxon>Eukaryota</taxon>
        <taxon>Viridiplantae</taxon>
        <taxon>Streptophyta</taxon>
        <taxon>Embryophyta</taxon>
        <taxon>Tracheophyta</taxon>
        <taxon>Spermatophyta</taxon>
        <taxon>Magnoliopsida</taxon>
        <taxon>eudicotyledons</taxon>
        <taxon>Gunneridae</taxon>
        <taxon>Pentapetalae</taxon>
        <taxon>rosids</taxon>
        <taxon>fabids</taxon>
        <taxon>Fabales</taxon>
        <taxon>Fabaceae</taxon>
        <taxon>Papilionoideae</taxon>
        <taxon>50 kb inversion clade</taxon>
        <taxon>NPAAA clade</taxon>
        <taxon>Hologalegina</taxon>
        <taxon>IRL clade</taxon>
        <taxon>Trifolieae</taxon>
        <taxon>Trifolium</taxon>
    </lineage>
</organism>
<dbReference type="GO" id="GO:0046872">
    <property type="term" value="F:metal ion binding"/>
    <property type="evidence" value="ECO:0007669"/>
    <property type="project" value="UniProtKB-KW"/>
</dbReference>